<evidence type="ECO:0000313" key="10">
    <source>
        <dbReference type="Proteomes" id="UP000244893"/>
    </source>
</evidence>
<dbReference type="RefSeq" id="WP_116754915.1">
    <property type="nucleotide sequence ID" value="NZ_JBHUEX010000001.1"/>
</dbReference>
<dbReference type="InterPro" id="IPR002328">
    <property type="entry name" value="ADH_Zn_CS"/>
</dbReference>
<evidence type="ECO:0000313" key="9">
    <source>
        <dbReference type="EMBL" id="PVZ95177.1"/>
    </source>
</evidence>
<protein>
    <submittedName>
        <fullName evidence="9">Alcohol dehydrogenase</fullName>
    </submittedName>
</protein>
<evidence type="ECO:0000256" key="5">
    <source>
        <dbReference type="ARBA" id="ARBA00023002"/>
    </source>
</evidence>
<dbReference type="SUPFAM" id="SSF51735">
    <property type="entry name" value="NAD(P)-binding Rossmann-fold domains"/>
    <property type="match status" value="1"/>
</dbReference>
<dbReference type="AlphaFoldDB" id="A0A2V1HX52"/>
<dbReference type="Proteomes" id="UP000244893">
    <property type="component" value="Unassembled WGS sequence"/>
</dbReference>
<evidence type="ECO:0000256" key="1">
    <source>
        <dbReference type="ARBA" id="ARBA00001947"/>
    </source>
</evidence>
<dbReference type="PANTHER" id="PTHR43880:SF12">
    <property type="entry name" value="ALCOHOL DEHYDROGENASE CLASS-3"/>
    <property type="match status" value="1"/>
</dbReference>
<organism evidence="9 10">
    <name type="scientific">Amnibacterium flavum</name>
    <dbReference type="NCBI Taxonomy" id="2173173"/>
    <lineage>
        <taxon>Bacteria</taxon>
        <taxon>Bacillati</taxon>
        <taxon>Actinomycetota</taxon>
        <taxon>Actinomycetes</taxon>
        <taxon>Micrococcales</taxon>
        <taxon>Microbacteriaceae</taxon>
        <taxon>Amnibacterium</taxon>
    </lineage>
</organism>
<dbReference type="InterPro" id="IPR013154">
    <property type="entry name" value="ADH-like_N"/>
</dbReference>
<dbReference type="CDD" id="cd08279">
    <property type="entry name" value="Zn_ADH_class_III"/>
    <property type="match status" value="1"/>
</dbReference>
<evidence type="ECO:0000256" key="2">
    <source>
        <dbReference type="ARBA" id="ARBA00008072"/>
    </source>
</evidence>
<sequence>MKATLVREIGAGFVTEDVALADPIGREVLLDVKASGLCHTDLTFSRNEMGAPLPMLLGHEVAGVVTAIGPGVTEFAVGDHVVGCLVQSCGKCEACLTGRTFQCEHPEETLRHADDAPRVTAGDGEKIEQVFGLGGFAQQALIHENQLVKVSDAIPFPQAALLGCGVVTGAGSVINTSNTQAGDSVVIIGAGGVGLNAINGAVIAGATKIIAVDVADDKLEKAKRFGATHTINSTKVDAVAEVLAITGRGADAAFDFVGIPAVTASGLEMIRPGGGLYLIGIIDPSATLPLLTIGLIGTQKRIQGVYMGSTTPKHDIPLYADLYLQGRFNLDDLMSREIALDGVNEGYDALKDPDVTRVVITSGLS</sequence>
<comment type="caution">
    <text evidence="9">The sequence shown here is derived from an EMBL/GenBank/DDBJ whole genome shotgun (WGS) entry which is preliminary data.</text>
</comment>
<dbReference type="Pfam" id="PF08240">
    <property type="entry name" value="ADH_N"/>
    <property type="match status" value="1"/>
</dbReference>
<dbReference type="EMBL" id="QEOP01000001">
    <property type="protein sequence ID" value="PVZ95177.1"/>
    <property type="molecule type" value="Genomic_DNA"/>
</dbReference>
<dbReference type="PANTHER" id="PTHR43880">
    <property type="entry name" value="ALCOHOL DEHYDROGENASE"/>
    <property type="match status" value="1"/>
</dbReference>
<comment type="cofactor">
    <cofactor evidence="1 7">
        <name>Zn(2+)</name>
        <dbReference type="ChEBI" id="CHEBI:29105"/>
    </cofactor>
</comment>
<dbReference type="GO" id="GO:0005829">
    <property type="term" value="C:cytosol"/>
    <property type="evidence" value="ECO:0007669"/>
    <property type="project" value="TreeGrafter"/>
</dbReference>
<dbReference type="FunFam" id="3.40.50.720:FF:000003">
    <property type="entry name" value="S-(hydroxymethyl)glutathione dehydrogenase"/>
    <property type="match status" value="1"/>
</dbReference>
<name>A0A2V1HX52_9MICO</name>
<dbReference type="SMART" id="SM00829">
    <property type="entry name" value="PKS_ER"/>
    <property type="match status" value="1"/>
</dbReference>
<dbReference type="Gene3D" id="3.90.180.10">
    <property type="entry name" value="Medium-chain alcohol dehydrogenases, catalytic domain"/>
    <property type="match status" value="1"/>
</dbReference>
<dbReference type="Gene3D" id="3.40.50.720">
    <property type="entry name" value="NAD(P)-binding Rossmann-like Domain"/>
    <property type="match status" value="1"/>
</dbReference>
<dbReference type="InterPro" id="IPR020843">
    <property type="entry name" value="ER"/>
</dbReference>
<evidence type="ECO:0000256" key="6">
    <source>
        <dbReference type="ARBA" id="ARBA00023027"/>
    </source>
</evidence>
<keyword evidence="3 7" id="KW-0479">Metal-binding</keyword>
<comment type="similarity">
    <text evidence="2 7">Belongs to the zinc-containing alcohol dehydrogenase family.</text>
</comment>
<proteinExistence type="inferred from homology"/>
<dbReference type="InterPro" id="IPR013149">
    <property type="entry name" value="ADH-like_C"/>
</dbReference>
<dbReference type="SUPFAM" id="SSF50129">
    <property type="entry name" value="GroES-like"/>
    <property type="match status" value="2"/>
</dbReference>
<keyword evidence="4 7" id="KW-0862">Zinc</keyword>
<dbReference type="OrthoDB" id="334894at2"/>
<dbReference type="GO" id="GO:0051903">
    <property type="term" value="F:S-(hydroxymethyl)glutathione dehydrogenase [NAD(P)+] activity"/>
    <property type="evidence" value="ECO:0007669"/>
    <property type="project" value="TreeGrafter"/>
</dbReference>
<dbReference type="PROSITE" id="PS00059">
    <property type="entry name" value="ADH_ZINC"/>
    <property type="match status" value="1"/>
</dbReference>
<evidence type="ECO:0000259" key="8">
    <source>
        <dbReference type="SMART" id="SM00829"/>
    </source>
</evidence>
<reference evidence="9 10" key="1">
    <citation type="submission" date="2018-05" db="EMBL/GenBank/DDBJ databases">
        <title>Amnibacterium sp. M8JJ-5, whole genome shotgun sequence.</title>
        <authorList>
            <person name="Tuo L."/>
        </authorList>
    </citation>
    <scope>NUCLEOTIDE SEQUENCE [LARGE SCALE GENOMIC DNA]</scope>
    <source>
        <strain evidence="9 10">M8JJ-5</strain>
    </source>
</reference>
<keyword evidence="10" id="KW-1185">Reference proteome</keyword>
<evidence type="ECO:0000256" key="4">
    <source>
        <dbReference type="ARBA" id="ARBA00022833"/>
    </source>
</evidence>
<dbReference type="Pfam" id="PF00107">
    <property type="entry name" value="ADH_zinc_N"/>
    <property type="match status" value="1"/>
</dbReference>
<keyword evidence="6" id="KW-0520">NAD</keyword>
<accession>A0A2V1HX52</accession>
<dbReference type="InterPro" id="IPR011032">
    <property type="entry name" value="GroES-like_sf"/>
</dbReference>
<keyword evidence="5" id="KW-0560">Oxidoreductase</keyword>
<dbReference type="GO" id="GO:0046294">
    <property type="term" value="P:formaldehyde catabolic process"/>
    <property type="evidence" value="ECO:0007669"/>
    <property type="project" value="TreeGrafter"/>
</dbReference>
<dbReference type="InterPro" id="IPR036291">
    <property type="entry name" value="NAD(P)-bd_dom_sf"/>
</dbReference>
<evidence type="ECO:0000256" key="7">
    <source>
        <dbReference type="RuleBase" id="RU361277"/>
    </source>
</evidence>
<evidence type="ECO:0000256" key="3">
    <source>
        <dbReference type="ARBA" id="ARBA00022723"/>
    </source>
</evidence>
<dbReference type="GO" id="GO:0008270">
    <property type="term" value="F:zinc ion binding"/>
    <property type="evidence" value="ECO:0007669"/>
    <property type="project" value="InterPro"/>
</dbReference>
<feature type="domain" description="Enoyl reductase (ER)" evidence="8">
    <location>
        <begin position="10"/>
        <end position="360"/>
    </location>
</feature>
<gene>
    <name evidence="9" type="ORF">DDQ50_01215</name>
</gene>